<evidence type="ECO:0000256" key="1">
    <source>
        <dbReference type="SAM" id="MobiDB-lite"/>
    </source>
</evidence>
<protein>
    <submittedName>
        <fullName evidence="3">Uncharacterized protein</fullName>
    </submittedName>
</protein>
<reference evidence="3 4" key="1">
    <citation type="submission" date="2018-11" db="EMBL/GenBank/DDBJ databases">
        <title>Trebonia kvetii gen.nov., sp.nov., a novel acidophilic actinobacterium, and proposal of the new actinobacterial family Treboniaceae fam. nov.</title>
        <authorList>
            <person name="Rapoport D."/>
            <person name="Sagova-Mareckova M."/>
            <person name="Sedlacek I."/>
            <person name="Provaznik J."/>
            <person name="Kralova S."/>
            <person name="Pavlinic D."/>
            <person name="Benes V."/>
            <person name="Kopecky J."/>
        </authorList>
    </citation>
    <scope>NUCLEOTIDE SEQUENCE [LARGE SCALE GENOMIC DNA]</scope>
    <source>
        <strain evidence="3 4">15Tr583</strain>
    </source>
</reference>
<keyword evidence="4" id="KW-1185">Reference proteome</keyword>
<dbReference type="RefSeq" id="WP_145857198.1">
    <property type="nucleotide sequence ID" value="NZ_RPFW01000005.1"/>
</dbReference>
<comment type="caution">
    <text evidence="3">The sequence shown here is derived from an EMBL/GenBank/DDBJ whole genome shotgun (WGS) entry which is preliminary data.</text>
</comment>
<evidence type="ECO:0000313" key="3">
    <source>
        <dbReference type="EMBL" id="TVZ02315.1"/>
    </source>
</evidence>
<feature type="region of interest" description="Disordered" evidence="1">
    <location>
        <begin position="51"/>
        <end position="77"/>
    </location>
</feature>
<name>A0A6P2BVZ7_9ACTN</name>
<evidence type="ECO:0000256" key="2">
    <source>
        <dbReference type="SAM" id="Phobius"/>
    </source>
</evidence>
<sequence>MLKLAHARGRIWFLPLYLPKPLQWPACFVMIILGAAVYCYVLRTMRQLKKTSRELQTGKGGGRSPKSAPTRKGTGQN</sequence>
<gene>
    <name evidence="3" type="ORF">EAS64_26245</name>
</gene>
<keyword evidence="2" id="KW-0812">Transmembrane</keyword>
<organism evidence="3 4">
    <name type="scientific">Trebonia kvetii</name>
    <dbReference type="NCBI Taxonomy" id="2480626"/>
    <lineage>
        <taxon>Bacteria</taxon>
        <taxon>Bacillati</taxon>
        <taxon>Actinomycetota</taxon>
        <taxon>Actinomycetes</taxon>
        <taxon>Streptosporangiales</taxon>
        <taxon>Treboniaceae</taxon>
        <taxon>Trebonia</taxon>
    </lineage>
</organism>
<dbReference type="EMBL" id="RPFW01000005">
    <property type="protein sequence ID" value="TVZ02315.1"/>
    <property type="molecule type" value="Genomic_DNA"/>
</dbReference>
<dbReference type="AlphaFoldDB" id="A0A6P2BVZ7"/>
<evidence type="ECO:0000313" key="4">
    <source>
        <dbReference type="Proteomes" id="UP000460272"/>
    </source>
</evidence>
<keyword evidence="2" id="KW-0472">Membrane</keyword>
<accession>A0A6P2BVZ7</accession>
<keyword evidence="2" id="KW-1133">Transmembrane helix</keyword>
<dbReference type="Proteomes" id="UP000460272">
    <property type="component" value="Unassembled WGS sequence"/>
</dbReference>
<dbReference type="OrthoDB" id="2955510at2"/>
<feature type="transmembrane region" description="Helical" evidence="2">
    <location>
        <begin position="22"/>
        <end position="42"/>
    </location>
</feature>
<proteinExistence type="predicted"/>